<keyword evidence="5 8" id="KW-1133">Transmembrane helix</keyword>
<keyword evidence="7" id="KW-0813">Transport</keyword>
<keyword evidence="7" id="KW-0653">Protein transport</keyword>
<accession>A0ABM7GIA4</accession>
<keyword evidence="6 8" id="KW-0472">Membrane</keyword>
<dbReference type="NCBIfam" id="TIGR01352">
    <property type="entry name" value="tonB_Cterm"/>
    <property type="match status" value="1"/>
</dbReference>
<evidence type="ECO:0000256" key="6">
    <source>
        <dbReference type="ARBA" id="ARBA00023136"/>
    </source>
</evidence>
<evidence type="ECO:0000256" key="8">
    <source>
        <dbReference type="RuleBase" id="RU362123"/>
    </source>
</evidence>
<evidence type="ECO:0000256" key="3">
    <source>
        <dbReference type="ARBA" id="ARBA00022475"/>
    </source>
</evidence>
<name>A0ABM7GIA4_9GAMM</name>
<dbReference type="InterPro" id="IPR006260">
    <property type="entry name" value="TonB/TolA_C"/>
</dbReference>
<comment type="similarity">
    <text evidence="2 7">Belongs to the ExbD/TolR family.</text>
</comment>
<dbReference type="Gene3D" id="3.30.420.270">
    <property type="match status" value="1"/>
</dbReference>
<dbReference type="PANTHER" id="PTHR30558:SF13">
    <property type="entry name" value="BIOPOLYMER TRANSPORT PROTEIN EXBD2"/>
    <property type="match status" value="1"/>
</dbReference>
<feature type="compositionally biased region" description="Basic and acidic residues" evidence="9">
    <location>
        <begin position="245"/>
        <end position="255"/>
    </location>
</feature>
<feature type="compositionally biased region" description="Low complexity" evidence="9">
    <location>
        <begin position="289"/>
        <end position="300"/>
    </location>
</feature>
<feature type="compositionally biased region" description="Low complexity" evidence="9">
    <location>
        <begin position="268"/>
        <end position="281"/>
    </location>
</feature>
<keyword evidence="12" id="KW-1185">Reference proteome</keyword>
<keyword evidence="8" id="KW-0735">Signal-anchor</keyword>
<evidence type="ECO:0000256" key="5">
    <source>
        <dbReference type="ARBA" id="ARBA00022989"/>
    </source>
</evidence>
<dbReference type="PROSITE" id="PS52015">
    <property type="entry name" value="TONB_CTD"/>
    <property type="match status" value="1"/>
</dbReference>
<organism evidence="11 12">
    <name type="scientific">Vreelandella olivaria</name>
    <dbReference type="NCBI Taxonomy" id="390919"/>
    <lineage>
        <taxon>Bacteria</taxon>
        <taxon>Pseudomonadati</taxon>
        <taxon>Pseudomonadota</taxon>
        <taxon>Gammaproteobacteria</taxon>
        <taxon>Oceanospirillales</taxon>
        <taxon>Halomonadaceae</taxon>
        <taxon>Vreelandella</taxon>
    </lineage>
</organism>
<comment type="subcellular location">
    <subcellularLocation>
        <location evidence="8">Cell inner membrane</location>
        <topology evidence="8">Single-pass membrane protein</topology>
        <orientation evidence="8">Periplasmic side</orientation>
    </subcellularLocation>
    <subcellularLocation>
        <location evidence="1">Cell membrane</location>
        <topology evidence="1">Single-pass membrane protein</topology>
    </subcellularLocation>
    <subcellularLocation>
        <location evidence="7">Cell membrane</location>
        <topology evidence="7">Single-pass type II membrane protein</topology>
    </subcellularLocation>
</comment>
<dbReference type="Gene3D" id="3.30.2420.10">
    <property type="entry name" value="TonB"/>
    <property type="match status" value="1"/>
</dbReference>
<feature type="compositionally biased region" description="Low complexity" evidence="9">
    <location>
        <begin position="184"/>
        <end position="201"/>
    </location>
</feature>
<feature type="compositionally biased region" description="Acidic residues" evidence="9">
    <location>
        <begin position="230"/>
        <end position="243"/>
    </location>
</feature>
<dbReference type="InterPro" id="IPR003538">
    <property type="entry name" value="TonB"/>
</dbReference>
<dbReference type="SUPFAM" id="SSF74653">
    <property type="entry name" value="TolA/TonB C-terminal domain"/>
    <property type="match status" value="1"/>
</dbReference>
<evidence type="ECO:0000256" key="2">
    <source>
        <dbReference type="ARBA" id="ARBA00005811"/>
    </source>
</evidence>
<feature type="region of interest" description="Disordered" evidence="9">
    <location>
        <begin position="230"/>
        <end position="321"/>
    </location>
</feature>
<sequence length="388" mass="42206">MRRRRSIDATAESNEVNLTPMLDVVFIMLIFFIVTTSFVKESGVEIERPESSAATPRPDAQVLVAISPEGAVWVDGSPVDAHRVGQQVADMLSDDGSVVIQADRESTTGLLIEVMDRLREAGLTKWRWQRVGVGHDAPHAVVNGRRRAGGGLVLAACPACRPPEREPEKLTMSMAMTMVEAPEVAPEQEAPAPQPVEAVPQQAPPPMPAPEPPPVAESTISMPEVELPDEPVEPVEMDSELPELTEVKPEPRPEPTPEPAPEPPPQEAPAEPAPAATAETSEPAEREAAPAAEPAPSNEPVNVGRAIPTSQTEPIYPPRAQRRGMEGFVEVAFTIRRDGSVDSSSIRITNAQPRRVFDDAARDAIAKWQFEPDDRLRHATQRVEFQLR</sequence>
<dbReference type="EMBL" id="AP019416">
    <property type="protein sequence ID" value="BBI50353.1"/>
    <property type="molecule type" value="Genomic_DNA"/>
</dbReference>
<evidence type="ECO:0000256" key="9">
    <source>
        <dbReference type="SAM" id="MobiDB-lite"/>
    </source>
</evidence>
<feature type="compositionally biased region" description="Pro residues" evidence="9">
    <location>
        <begin position="256"/>
        <end position="267"/>
    </location>
</feature>
<evidence type="ECO:0000256" key="4">
    <source>
        <dbReference type="ARBA" id="ARBA00022692"/>
    </source>
</evidence>
<dbReference type="Pfam" id="PF02472">
    <property type="entry name" value="ExbD"/>
    <property type="match status" value="1"/>
</dbReference>
<feature type="domain" description="TonB C-terminal" evidence="10">
    <location>
        <begin position="301"/>
        <end position="388"/>
    </location>
</feature>
<evidence type="ECO:0000256" key="1">
    <source>
        <dbReference type="ARBA" id="ARBA00004162"/>
    </source>
</evidence>
<gene>
    <name evidence="11" type="ORF">HORIV_27740</name>
</gene>
<dbReference type="PANTHER" id="PTHR30558">
    <property type="entry name" value="EXBD MEMBRANE COMPONENT OF PMF-DRIVEN MACROMOLECULE IMPORT SYSTEM"/>
    <property type="match status" value="1"/>
</dbReference>
<dbReference type="Proteomes" id="UP000289555">
    <property type="component" value="Chromosome"/>
</dbReference>
<feature type="region of interest" description="Disordered" evidence="9">
    <location>
        <begin position="184"/>
        <end position="218"/>
    </location>
</feature>
<keyword evidence="3 8" id="KW-1003">Cell membrane</keyword>
<comment type="similarity">
    <text evidence="8">Belongs to the TonB family.</text>
</comment>
<protein>
    <recommendedName>
        <fullName evidence="8">Protein TonB</fullName>
    </recommendedName>
</protein>
<feature type="compositionally biased region" description="Pro residues" evidence="9">
    <location>
        <begin position="202"/>
        <end position="215"/>
    </location>
</feature>
<evidence type="ECO:0000256" key="7">
    <source>
        <dbReference type="RuleBase" id="RU003879"/>
    </source>
</evidence>
<keyword evidence="8" id="KW-0997">Cell inner membrane</keyword>
<dbReference type="InterPro" id="IPR037682">
    <property type="entry name" value="TonB_C"/>
</dbReference>
<keyword evidence="4 7" id="KW-0812">Transmembrane</keyword>
<comment type="function">
    <text evidence="8">Interacts with outer membrane receptor proteins that carry out high-affinity binding and energy dependent uptake into the periplasmic space of specific substrates. It could act to transduce energy from the cytoplasmic membrane to specific energy-requiring processes in the outer membrane, resulting in the release into the periplasm of ligands bound by these outer membrane proteins.</text>
</comment>
<evidence type="ECO:0000313" key="11">
    <source>
        <dbReference type="EMBL" id="BBI50353.1"/>
    </source>
</evidence>
<feature type="transmembrane region" description="Helical" evidence="8">
    <location>
        <begin position="21"/>
        <end position="39"/>
    </location>
</feature>
<dbReference type="Pfam" id="PF03544">
    <property type="entry name" value="TonB_C"/>
    <property type="match status" value="1"/>
</dbReference>
<reference evidence="12" key="1">
    <citation type="journal article" date="2019" name="Microbiol. Resour. Announc.">
        <title>Complete Genome Sequence of Halomonas olivaria, a Moderately Halophilic Bacterium Isolated from Olive Processing Effluents, Obtained by Nanopore Sequencing.</title>
        <authorList>
            <person name="Nagata S."/>
            <person name="Ii K.M."/>
            <person name="Tsukimi T."/>
            <person name="Miura M.C."/>
            <person name="Galipon J."/>
            <person name="Arakawa K."/>
        </authorList>
    </citation>
    <scope>NUCLEOTIDE SEQUENCE [LARGE SCALE GENOMIC DNA]</scope>
    <source>
        <strain evidence="12">TYRC17</strain>
    </source>
</reference>
<dbReference type="InterPro" id="IPR003400">
    <property type="entry name" value="ExbD"/>
</dbReference>
<evidence type="ECO:0000313" key="12">
    <source>
        <dbReference type="Proteomes" id="UP000289555"/>
    </source>
</evidence>
<evidence type="ECO:0000259" key="10">
    <source>
        <dbReference type="PROSITE" id="PS52015"/>
    </source>
</evidence>
<proteinExistence type="inferred from homology"/>
<dbReference type="PRINTS" id="PR01374">
    <property type="entry name" value="TONBPROTEIN"/>
</dbReference>